<dbReference type="GeneID" id="85486496"/>
<gene>
    <name evidence="2" type="ORF">SAMN05444374_11054</name>
</gene>
<evidence type="ECO:0000259" key="1">
    <source>
        <dbReference type="Pfam" id="PF25547"/>
    </source>
</evidence>
<feature type="domain" description="Outer membrane channel protein CpnT-like N-terminal" evidence="1">
    <location>
        <begin position="138"/>
        <end position="265"/>
    </location>
</feature>
<reference evidence="2 3" key="1">
    <citation type="submission" date="2016-10" db="EMBL/GenBank/DDBJ databases">
        <authorList>
            <person name="de Groot N.N."/>
        </authorList>
    </citation>
    <scope>NUCLEOTIDE SEQUENCE [LARGE SCALE GENOMIC DNA]</scope>
    <source>
        <strain evidence="2 3">DSM 44908</strain>
    </source>
</reference>
<accession>A0A1I0TW87</accession>
<organism evidence="2 3">
    <name type="scientific">Rhodococcoides kroppenstedtii</name>
    <dbReference type="NCBI Taxonomy" id="293050"/>
    <lineage>
        <taxon>Bacteria</taxon>
        <taxon>Bacillati</taxon>
        <taxon>Actinomycetota</taxon>
        <taxon>Actinomycetes</taxon>
        <taxon>Mycobacteriales</taxon>
        <taxon>Nocardiaceae</taxon>
        <taxon>Rhodococcoides</taxon>
    </lineage>
</organism>
<dbReference type="EMBL" id="FOJN01000010">
    <property type="protein sequence ID" value="SFA56008.1"/>
    <property type="molecule type" value="Genomic_DNA"/>
</dbReference>
<sequence length="421" mass="44239">MAPIVVDLAPEALTAAARALYDEAHTVSTAVRRQWVRSSDWAGMAGSDEAGERWGTAYDEDVDAFSRAVRTVVSALSSLGLLIEQSAVNHATADSIAASATPPDPISGPPATLEDLAFSSAVGDAGPGLQGAVEIADAVGVPCPNGDTDRLRAASEAWITVGRELLDVRTRLLGVADGLRESTSPEIDAMQDDVRRVLNAVEAAAGACSGLAALCRDFADQLADTRSQIRDLIEQFALEEAAAVAVGIGLAFVSAGLSAAAGAAVAAGRFARTASRVRAVVAALGAFARMRRNETAMATLDRVVDDVEEVTTRIPVRWDDVVSRETPPVAPGWSSSRALDDHFARHGADVGARTAREYAELAARFRDDPSHLVKIGPDGTVRMYEPATNTFAAYTPDGITKTFFRPGSGAAYWDRQPGVPR</sequence>
<evidence type="ECO:0000313" key="3">
    <source>
        <dbReference type="Proteomes" id="UP000182054"/>
    </source>
</evidence>
<dbReference type="AlphaFoldDB" id="A0A1I0TW87"/>
<dbReference type="Proteomes" id="UP000182054">
    <property type="component" value="Unassembled WGS sequence"/>
</dbReference>
<name>A0A1I0TW87_9NOCA</name>
<dbReference type="Pfam" id="PF25547">
    <property type="entry name" value="WXG100_2"/>
    <property type="match status" value="1"/>
</dbReference>
<evidence type="ECO:0000313" key="2">
    <source>
        <dbReference type="EMBL" id="SFA56008.1"/>
    </source>
</evidence>
<dbReference type="RefSeq" id="WP_068365901.1">
    <property type="nucleotide sequence ID" value="NZ_FOJN01000010.1"/>
</dbReference>
<proteinExistence type="predicted"/>
<dbReference type="InterPro" id="IPR057746">
    <property type="entry name" value="CpnT-like_N"/>
</dbReference>
<dbReference type="OrthoDB" id="4534171at2"/>
<protein>
    <recommendedName>
        <fullName evidence="1">Outer membrane channel protein CpnT-like N-terminal domain-containing protein</fullName>
    </recommendedName>
</protein>